<accession>A0A2M8W1V6</accession>
<comment type="cofactor">
    <cofactor evidence="7">
        <name>Mg(2+)</name>
        <dbReference type="ChEBI" id="CHEBI:18420"/>
    </cofactor>
</comment>
<feature type="region of interest" description="Disordered" evidence="8">
    <location>
        <begin position="465"/>
        <end position="491"/>
    </location>
</feature>
<dbReference type="PANTHER" id="PTHR10192">
    <property type="entry name" value="MOLYBDOPTERIN BIOSYNTHESIS PROTEIN"/>
    <property type="match status" value="1"/>
</dbReference>
<keyword evidence="7" id="KW-0460">Magnesium</keyword>
<keyword evidence="4 7" id="KW-0500">Molybdenum</keyword>
<organism evidence="10 11">
    <name type="scientific">Luteimicrobium subarcticum</name>
    <dbReference type="NCBI Taxonomy" id="620910"/>
    <lineage>
        <taxon>Bacteria</taxon>
        <taxon>Bacillati</taxon>
        <taxon>Actinomycetota</taxon>
        <taxon>Actinomycetes</taxon>
        <taxon>Micrococcales</taxon>
        <taxon>Luteimicrobium</taxon>
    </lineage>
</organism>
<evidence type="ECO:0000256" key="2">
    <source>
        <dbReference type="ARBA" id="ARBA00005046"/>
    </source>
</evidence>
<evidence type="ECO:0000259" key="9">
    <source>
        <dbReference type="SMART" id="SM00852"/>
    </source>
</evidence>
<keyword evidence="7" id="KW-0808">Transferase</keyword>
<dbReference type="GO" id="GO:0046872">
    <property type="term" value="F:metal ion binding"/>
    <property type="evidence" value="ECO:0007669"/>
    <property type="project" value="UniProtKB-UniRule"/>
</dbReference>
<dbReference type="GO" id="GO:0061599">
    <property type="term" value="F:molybdopterin molybdotransferase activity"/>
    <property type="evidence" value="ECO:0007669"/>
    <property type="project" value="UniProtKB-UniRule"/>
</dbReference>
<evidence type="ECO:0000256" key="8">
    <source>
        <dbReference type="SAM" id="MobiDB-lite"/>
    </source>
</evidence>
<dbReference type="InterPro" id="IPR005111">
    <property type="entry name" value="MoeA_C_domain_IV"/>
</dbReference>
<dbReference type="InterPro" id="IPR005110">
    <property type="entry name" value="MoeA_linker/N"/>
</dbReference>
<dbReference type="Gene3D" id="3.90.105.10">
    <property type="entry name" value="Molybdopterin biosynthesis moea protein, domain 2"/>
    <property type="match status" value="1"/>
</dbReference>
<dbReference type="InterPro" id="IPR001453">
    <property type="entry name" value="MoaB/Mog_dom"/>
</dbReference>
<comment type="caution">
    <text evidence="10">The sequence shown here is derived from an EMBL/GenBank/DDBJ whole genome shotgun (WGS) entry which is preliminary data.</text>
</comment>
<evidence type="ECO:0000256" key="1">
    <source>
        <dbReference type="ARBA" id="ARBA00002901"/>
    </source>
</evidence>
<evidence type="ECO:0000313" key="10">
    <source>
        <dbReference type="EMBL" id="PJI84900.1"/>
    </source>
</evidence>
<comment type="catalytic activity">
    <reaction evidence="6">
        <text>adenylyl-molybdopterin + molybdate = Mo-molybdopterin + AMP + H(+)</text>
        <dbReference type="Rhea" id="RHEA:35047"/>
        <dbReference type="ChEBI" id="CHEBI:15378"/>
        <dbReference type="ChEBI" id="CHEBI:36264"/>
        <dbReference type="ChEBI" id="CHEBI:62727"/>
        <dbReference type="ChEBI" id="CHEBI:71302"/>
        <dbReference type="ChEBI" id="CHEBI:456215"/>
        <dbReference type="EC" id="2.10.1.1"/>
    </reaction>
</comment>
<evidence type="ECO:0000313" key="11">
    <source>
        <dbReference type="Proteomes" id="UP000231586"/>
    </source>
</evidence>
<dbReference type="SMART" id="SM00852">
    <property type="entry name" value="MoCF_biosynth"/>
    <property type="match status" value="1"/>
</dbReference>
<dbReference type="SUPFAM" id="SSF63882">
    <property type="entry name" value="MoeA N-terminal region -like"/>
    <property type="match status" value="1"/>
</dbReference>
<dbReference type="Pfam" id="PF03454">
    <property type="entry name" value="MoeA_C"/>
    <property type="match status" value="1"/>
</dbReference>
<dbReference type="Gene3D" id="3.90.550.10">
    <property type="entry name" value="Spore Coat Polysaccharide Biosynthesis Protein SpsA, Chain A"/>
    <property type="match status" value="1"/>
</dbReference>
<dbReference type="GO" id="GO:0006777">
    <property type="term" value="P:Mo-molybdopterin cofactor biosynthetic process"/>
    <property type="evidence" value="ECO:0007669"/>
    <property type="project" value="UniProtKB-UniRule"/>
</dbReference>
<sequence length="747" mass="75410">MTRPSRTVDEHLVRALALVRPLPVDDVPLDEAVGAVLAADVAARFAVPPFDTVAMDGYALARPAAPSVAEPDAPPPPPPRRTFRTSSARDDVDNVRLDGWVTLRVVGDVPAGSSYGGTVGPGEAVRVMTGAPLPAGADVVVPVERTRGWAERPAQPGTPDAVVGAASAAVDVPAPGPGDRPHVRRAGEDVTAGTVVAHAGDVVTSRLAALAAAVGHGTLPVHRTPLVAVLSTGDELVPAGEPLAAGRIPDANSVLLAGAAREAGARSWRRGGVGDTPAALAAALDDAVAAGADLIVTTGGVSVGAHDVVRDLLDGSAGSPRVTDAQVVTVGMAPGKPQGLARWRGVPWVAAPGNPTGASASFELFARPMIDRLRGLSVVSAETVSAEVPETVRVTDGWSSPPGRVQVVPVRALPDGRAARAGDGHQLSSLAAADGIALVGPDVDTVAPGDAVPVRWFPGAGRVSAAPTETGVTTGAAGTRTTGAARADRPLPPDPVYDAVILAGGRAERLGTSKPGVDVAGGTLLEHALRAASGAVRVVVVGPDDLADDVGDRAVLTREDPPFGGPAAGIAAGLAALDAEQTRARGDDRRASADRVLVLACDVPRAAGAVPLLLAAAARTDDGAFLVRDGRAQWLVGVYARPALDDALAALAASRTDGLHGASVRALVAPLACAEVPDPDGLSADVDTWADVARFAASDAEGGGEAVSRGRGRAWREAPRDEWPDGRPRDAASPPPPHPSQQPRRTP</sequence>
<dbReference type="Pfam" id="PF12804">
    <property type="entry name" value="NTP_transf_3"/>
    <property type="match status" value="1"/>
</dbReference>
<dbReference type="RefSeq" id="WP_100351236.1">
    <property type="nucleotide sequence ID" value="NZ_PGTZ01000013.1"/>
</dbReference>
<evidence type="ECO:0000256" key="7">
    <source>
        <dbReference type="RuleBase" id="RU365090"/>
    </source>
</evidence>
<feature type="domain" description="MoaB/Mog" evidence="9">
    <location>
        <begin position="228"/>
        <end position="372"/>
    </location>
</feature>
<comment type="function">
    <text evidence="1 7">Catalyzes the insertion of molybdate into adenylated molybdopterin with the concomitant release of AMP.</text>
</comment>
<name>A0A2M8W1V6_9MICO</name>
<dbReference type="Pfam" id="PF03453">
    <property type="entry name" value="MoeA_N"/>
    <property type="match status" value="1"/>
</dbReference>
<dbReference type="SUPFAM" id="SSF53218">
    <property type="entry name" value="Molybdenum cofactor biosynthesis proteins"/>
    <property type="match status" value="1"/>
</dbReference>
<dbReference type="CDD" id="cd00887">
    <property type="entry name" value="MoeA"/>
    <property type="match status" value="1"/>
</dbReference>
<dbReference type="SUPFAM" id="SSF53448">
    <property type="entry name" value="Nucleotide-diphospho-sugar transferases"/>
    <property type="match status" value="1"/>
</dbReference>
<dbReference type="InterPro" id="IPR025877">
    <property type="entry name" value="MobA-like_NTP_Trfase"/>
</dbReference>
<dbReference type="Gene3D" id="2.170.190.11">
    <property type="entry name" value="Molybdopterin biosynthesis moea protein, domain 3"/>
    <property type="match status" value="1"/>
</dbReference>
<feature type="region of interest" description="Disordered" evidence="8">
    <location>
        <begin position="699"/>
        <end position="747"/>
    </location>
</feature>
<keyword evidence="5 7" id="KW-0501">Molybdenum cofactor biosynthesis</keyword>
<dbReference type="Proteomes" id="UP000231586">
    <property type="component" value="Unassembled WGS sequence"/>
</dbReference>
<dbReference type="Gene3D" id="3.40.980.10">
    <property type="entry name" value="MoaB/Mog-like domain"/>
    <property type="match status" value="1"/>
</dbReference>
<reference evidence="10 11" key="1">
    <citation type="submission" date="2017-11" db="EMBL/GenBank/DDBJ databases">
        <title>Genomic Encyclopedia of Archaeal and Bacterial Type Strains, Phase II (KMG-II): From Individual Species to Whole Genera.</title>
        <authorList>
            <person name="Goeker M."/>
        </authorList>
    </citation>
    <scope>NUCLEOTIDE SEQUENCE [LARGE SCALE GENOMIC DNA]</scope>
    <source>
        <strain evidence="10 11">DSM 22413</strain>
    </source>
</reference>
<gene>
    <name evidence="10" type="ORF">CLV34_3147</name>
</gene>
<protein>
    <recommendedName>
        <fullName evidence="7">Molybdopterin molybdenumtransferase</fullName>
        <ecNumber evidence="7">2.10.1.1</ecNumber>
    </recommendedName>
</protein>
<feature type="region of interest" description="Disordered" evidence="8">
    <location>
        <begin position="66"/>
        <end position="90"/>
    </location>
</feature>
<dbReference type="Pfam" id="PF00994">
    <property type="entry name" value="MoCF_biosynth"/>
    <property type="match status" value="1"/>
</dbReference>
<dbReference type="GO" id="GO:0005829">
    <property type="term" value="C:cytosol"/>
    <property type="evidence" value="ECO:0007669"/>
    <property type="project" value="TreeGrafter"/>
</dbReference>
<proteinExistence type="inferred from homology"/>
<dbReference type="InterPro" id="IPR036688">
    <property type="entry name" value="MoeA_C_domain_IV_sf"/>
</dbReference>
<evidence type="ECO:0000256" key="4">
    <source>
        <dbReference type="ARBA" id="ARBA00022505"/>
    </source>
</evidence>
<dbReference type="OrthoDB" id="9804758at2"/>
<dbReference type="NCBIfam" id="NF045515">
    <property type="entry name" value="Glp_gephyrin"/>
    <property type="match status" value="1"/>
</dbReference>
<dbReference type="SUPFAM" id="SSF63867">
    <property type="entry name" value="MoeA C-terminal domain-like"/>
    <property type="match status" value="1"/>
</dbReference>
<feature type="compositionally biased region" description="Basic and acidic residues" evidence="8">
    <location>
        <begin position="714"/>
        <end position="730"/>
    </location>
</feature>
<dbReference type="InterPro" id="IPR036135">
    <property type="entry name" value="MoeA_linker/N_sf"/>
</dbReference>
<feature type="compositionally biased region" description="Low complexity" evidence="8">
    <location>
        <begin position="465"/>
        <end position="485"/>
    </location>
</feature>
<dbReference type="InterPro" id="IPR036425">
    <property type="entry name" value="MoaB/Mog-like_dom_sf"/>
</dbReference>
<evidence type="ECO:0000256" key="5">
    <source>
        <dbReference type="ARBA" id="ARBA00023150"/>
    </source>
</evidence>
<comment type="pathway">
    <text evidence="2 7">Cofactor biosynthesis; molybdopterin biosynthesis.</text>
</comment>
<comment type="similarity">
    <text evidence="3 7">Belongs to the MoeA family.</text>
</comment>
<dbReference type="InterPro" id="IPR029044">
    <property type="entry name" value="Nucleotide-diphossugar_trans"/>
</dbReference>
<evidence type="ECO:0000256" key="6">
    <source>
        <dbReference type="ARBA" id="ARBA00047317"/>
    </source>
</evidence>
<keyword evidence="7" id="KW-0479">Metal-binding</keyword>
<dbReference type="PANTHER" id="PTHR10192:SF5">
    <property type="entry name" value="GEPHYRIN"/>
    <property type="match status" value="1"/>
</dbReference>
<evidence type="ECO:0000256" key="3">
    <source>
        <dbReference type="ARBA" id="ARBA00010763"/>
    </source>
</evidence>
<dbReference type="EMBL" id="PGTZ01000013">
    <property type="protein sequence ID" value="PJI84900.1"/>
    <property type="molecule type" value="Genomic_DNA"/>
</dbReference>
<dbReference type="EC" id="2.10.1.1" evidence="7"/>
<dbReference type="GO" id="GO:0016779">
    <property type="term" value="F:nucleotidyltransferase activity"/>
    <property type="evidence" value="ECO:0007669"/>
    <property type="project" value="UniProtKB-ARBA"/>
</dbReference>
<dbReference type="Gene3D" id="2.40.340.10">
    <property type="entry name" value="MoeA, C-terminal, domain IV"/>
    <property type="match status" value="1"/>
</dbReference>
<dbReference type="InterPro" id="IPR038987">
    <property type="entry name" value="MoeA-like"/>
</dbReference>
<dbReference type="UniPathway" id="UPA00344"/>
<dbReference type="AlphaFoldDB" id="A0A2M8W1V6"/>
<keyword evidence="11" id="KW-1185">Reference proteome</keyword>